<dbReference type="EMBL" id="MK500590">
    <property type="protein sequence ID" value="QBK93162.1"/>
    <property type="molecule type" value="Genomic_DNA"/>
</dbReference>
<gene>
    <name evidence="3" type="ORF">LCPAC403_02960</name>
</gene>
<keyword evidence="1" id="KW-0547">Nucleotide-binding</keyword>
<keyword evidence="1" id="KW-0067">ATP-binding</keyword>
<proteinExistence type="predicted"/>
<evidence type="ECO:0000313" key="3">
    <source>
        <dbReference type="EMBL" id="QBK93162.1"/>
    </source>
</evidence>
<keyword evidence="3" id="KW-0418">Kinase</keyword>
<dbReference type="SUPFAM" id="SSF56112">
    <property type="entry name" value="Protein kinase-like (PK-like)"/>
    <property type="match status" value="1"/>
</dbReference>
<name>A0A481ZCV7_9VIRU</name>
<reference evidence="3" key="1">
    <citation type="journal article" date="2019" name="MBio">
        <title>Virus Genomes from Deep Sea Sediments Expand the Ocean Megavirome and Support Independent Origins of Viral Gigantism.</title>
        <authorList>
            <person name="Backstrom D."/>
            <person name="Yutin N."/>
            <person name="Jorgensen S.L."/>
            <person name="Dharamshi J."/>
            <person name="Homa F."/>
            <person name="Zaremba-Niedwiedzka K."/>
            <person name="Spang A."/>
            <person name="Wolf Y.I."/>
            <person name="Koonin E.V."/>
            <person name="Ettema T.J."/>
        </authorList>
    </citation>
    <scope>NUCLEOTIDE SEQUENCE</scope>
</reference>
<dbReference type="GO" id="GO:0004672">
    <property type="term" value="F:protein kinase activity"/>
    <property type="evidence" value="ECO:0007669"/>
    <property type="project" value="InterPro"/>
</dbReference>
<evidence type="ECO:0000256" key="1">
    <source>
        <dbReference type="PROSITE-ProRule" id="PRU10141"/>
    </source>
</evidence>
<sequence length="476" mass="54430">MTLQSKLESKQQSITQRMKIRKNEMLELYINNDIIVELLSNQSPFCDLIGFQDTDKPIKLIKELGHGAFGKVWEVRIDNQGIEEYIAVKIPNKDLGMPRIYIGKPVKLELYAEKAAQKHKIDKSLIIKVNGGNKNKILRRAILPIFAAQCLTRDHTFEYYKNTSDDEVLNIPGGSYICPEDTFSEYLISLLCGELYTTEMNGVKSVNFINMLDFSTCPEAILEEKNFFGGSPAYIFQQKIEGSLCNAKVFSETDIGSITLQVLHAIECYQRAYQISHNDLSLGNIMYGKTPEVWDGNNIQPADYFQYIIDGTSFYIPASQYVIKIGDFGLSIKYNRPMIVNSTIIKGDWPNVPNFYSPAFDLGIALLGLSKYTQDRGYKNMIPALCMHYFKGDFRSSEFQQILSKSENDVFSMEVQRWLQDKPDTSNIFYDDNDFNIYKLEEIPLNIMTAANILKSDIFKEYRKLPEGKIVKVGFC</sequence>
<dbReference type="PROSITE" id="PS50011">
    <property type="entry name" value="PROTEIN_KINASE_DOM"/>
    <property type="match status" value="1"/>
</dbReference>
<feature type="domain" description="Protein kinase" evidence="2">
    <location>
        <begin position="58"/>
        <end position="459"/>
    </location>
</feature>
<feature type="binding site" evidence="1">
    <location>
        <position position="89"/>
    </location>
    <ligand>
        <name>ATP</name>
        <dbReference type="ChEBI" id="CHEBI:30616"/>
    </ligand>
</feature>
<protein>
    <submittedName>
        <fullName evidence="3">Protein kinase</fullName>
    </submittedName>
</protein>
<dbReference type="Gene3D" id="1.10.510.10">
    <property type="entry name" value="Transferase(Phosphotransferase) domain 1"/>
    <property type="match status" value="1"/>
</dbReference>
<dbReference type="PROSITE" id="PS00107">
    <property type="entry name" value="PROTEIN_KINASE_ATP"/>
    <property type="match status" value="1"/>
</dbReference>
<dbReference type="SMART" id="SM00220">
    <property type="entry name" value="S_TKc"/>
    <property type="match status" value="1"/>
</dbReference>
<evidence type="ECO:0000259" key="2">
    <source>
        <dbReference type="PROSITE" id="PS50011"/>
    </source>
</evidence>
<accession>A0A481ZCV7</accession>
<dbReference type="InterPro" id="IPR000719">
    <property type="entry name" value="Prot_kinase_dom"/>
</dbReference>
<dbReference type="InterPro" id="IPR011009">
    <property type="entry name" value="Kinase-like_dom_sf"/>
</dbReference>
<organism evidence="3">
    <name type="scientific">Pithovirus LCPAC403</name>
    <dbReference type="NCBI Taxonomy" id="2506596"/>
    <lineage>
        <taxon>Viruses</taxon>
        <taxon>Pithoviruses</taxon>
    </lineage>
</organism>
<dbReference type="GO" id="GO:0005524">
    <property type="term" value="F:ATP binding"/>
    <property type="evidence" value="ECO:0007669"/>
    <property type="project" value="UniProtKB-UniRule"/>
</dbReference>
<dbReference type="InterPro" id="IPR017441">
    <property type="entry name" value="Protein_kinase_ATP_BS"/>
</dbReference>
<keyword evidence="3" id="KW-0808">Transferase</keyword>